<feature type="chain" id="PRO_5013554386" description="Secreted protein" evidence="1">
    <location>
        <begin position="19"/>
        <end position="74"/>
    </location>
</feature>
<keyword evidence="3" id="KW-1185">Reference proteome</keyword>
<protein>
    <recommendedName>
        <fullName evidence="4">Secreted protein</fullName>
    </recommendedName>
</protein>
<evidence type="ECO:0008006" key="4">
    <source>
        <dbReference type="Google" id="ProtNLM"/>
    </source>
</evidence>
<dbReference type="Proteomes" id="UP000217790">
    <property type="component" value="Unassembled WGS sequence"/>
</dbReference>
<gene>
    <name evidence="2" type="ORF">ARMGADRAFT_92455</name>
</gene>
<evidence type="ECO:0000313" key="3">
    <source>
        <dbReference type="Proteomes" id="UP000217790"/>
    </source>
</evidence>
<dbReference type="EMBL" id="KZ293654">
    <property type="protein sequence ID" value="PBK94508.1"/>
    <property type="molecule type" value="Genomic_DNA"/>
</dbReference>
<evidence type="ECO:0000313" key="2">
    <source>
        <dbReference type="EMBL" id="PBK94508.1"/>
    </source>
</evidence>
<proteinExistence type="predicted"/>
<dbReference type="InParanoid" id="A0A2H3DUL9"/>
<dbReference type="AlphaFoldDB" id="A0A2H3DUL9"/>
<keyword evidence="1" id="KW-0732">Signal</keyword>
<reference evidence="3" key="1">
    <citation type="journal article" date="2017" name="Nat. Ecol. Evol.">
        <title>Genome expansion and lineage-specific genetic innovations in the forest pathogenic fungi Armillaria.</title>
        <authorList>
            <person name="Sipos G."/>
            <person name="Prasanna A.N."/>
            <person name="Walter M.C."/>
            <person name="O'Connor E."/>
            <person name="Balint B."/>
            <person name="Krizsan K."/>
            <person name="Kiss B."/>
            <person name="Hess J."/>
            <person name="Varga T."/>
            <person name="Slot J."/>
            <person name="Riley R."/>
            <person name="Boka B."/>
            <person name="Rigling D."/>
            <person name="Barry K."/>
            <person name="Lee J."/>
            <person name="Mihaltcheva S."/>
            <person name="LaButti K."/>
            <person name="Lipzen A."/>
            <person name="Waldron R."/>
            <person name="Moloney N.M."/>
            <person name="Sperisen C."/>
            <person name="Kredics L."/>
            <person name="Vagvoelgyi C."/>
            <person name="Patrignani A."/>
            <person name="Fitzpatrick D."/>
            <person name="Nagy I."/>
            <person name="Doyle S."/>
            <person name="Anderson J.B."/>
            <person name="Grigoriev I.V."/>
            <person name="Gueldener U."/>
            <person name="Muensterkoetter M."/>
            <person name="Nagy L.G."/>
        </authorList>
    </citation>
    <scope>NUCLEOTIDE SEQUENCE [LARGE SCALE GENOMIC DNA]</scope>
    <source>
        <strain evidence="3">Ar21-2</strain>
    </source>
</reference>
<organism evidence="2 3">
    <name type="scientific">Armillaria gallica</name>
    <name type="common">Bulbous honey fungus</name>
    <name type="synonym">Armillaria bulbosa</name>
    <dbReference type="NCBI Taxonomy" id="47427"/>
    <lineage>
        <taxon>Eukaryota</taxon>
        <taxon>Fungi</taxon>
        <taxon>Dikarya</taxon>
        <taxon>Basidiomycota</taxon>
        <taxon>Agaricomycotina</taxon>
        <taxon>Agaricomycetes</taxon>
        <taxon>Agaricomycetidae</taxon>
        <taxon>Agaricales</taxon>
        <taxon>Marasmiineae</taxon>
        <taxon>Physalacriaceae</taxon>
        <taxon>Armillaria</taxon>
    </lineage>
</organism>
<evidence type="ECO:0000256" key="1">
    <source>
        <dbReference type="SAM" id="SignalP"/>
    </source>
</evidence>
<feature type="signal peptide" evidence="1">
    <location>
        <begin position="1"/>
        <end position="18"/>
    </location>
</feature>
<sequence length="74" mass="8541">MLLRSMLVLLACLHINICRNDLHTQVSASTDVLRPIHYIISSQTEYRTVITHFPDPFMMPARNTGHLDTKMFIT</sequence>
<name>A0A2H3DUL9_ARMGA</name>
<accession>A0A2H3DUL9</accession>